<reference evidence="2 4" key="1">
    <citation type="submission" date="2015-09" db="EMBL/GenBank/DDBJ databases">
        <authorList>
            <consortium name="Pathogen Informatics"/>
        </authorList>
    </citation>
    <scope>NUCLEOTIDE SEQUENCE [LARGE SCALE GENOMIC DNA]</scope>
    <source>
        <strain evidence="2 4">2789STDY5834846</strain>
    </source>
</reference>
<evidence type="ECO:0000313" key="5">
    <source>
        <dbReference type="Proteomes" id="UP001060104"/>
    </source>
</evidence>
<keyword evidence="1" id="KW-0472">Membrane</keyword>
<evidence type="ECO:0000313" key="3">
    <source>
        <dbReference type="EMBL" id="UVQ75671.1"/>
    </source>
</evidence>
<keyword evidence="5" id="KW-1185">Reference proteome</keyword>
<dbReference type="GeneID" id="69587912"/>
<protein>
    <submittedName>
        <fullName evidence="2">Uncharacterized protein</fullName>
    </submittedName>
</protein>
<reference evidence="3" key="2">
    <citation type="submission" date="2022-08" db="EMBL/GenBank/DDBJ databases">
        <title>Genome Sequencing of Bacteroides fragilis Group Isolates with Nanopore Technology.</title>
        <authorList>
            <person name="Tisza M.J."/>
            <person name="Smith D."/>
            <person name="Dekker J.P."/>
        </authorList>
    </citation>
    <scope>NUCLEOTIDE SEQUENCE</scope>
    <source>
        <strain evidence="3">BFG-527</strain>
    </source>
</reference>
<keyword evidence="1" id="KW-1133">Transmembrane helix</keyword>
<organism evidence="2 4">
    <name type="scientific">Bacteroides faecis</name>
    <dbReference type="NCBI Taxonomy" id="674529"/>
    <lineage>
        <taxon>Bacteria</taxon>
        <taxon>Pseudomonadati</taxon>
        <taxon>Bacteroidota</taxon>
        <taxon>Bacteroidia</taxon>
        <taxon>Bacteroidales</taxon>
        <taxon>Bacteroidaceae</taxon>
        <taxon>Bacteroides</taxon>
    </lineage>
</organism>
<sequence>MKPDDIEDLLTRYYEGVTSEAEEKELKRFFMEEEVSEDLLAEKELFLQLAACPEPEVPVGLEERLNDMIDAWDMSEKRALKVKKRTRIIRLQWLGSIAASLLLLFSVGMYLYKPSAPKDTCSTPEEAYMQAQKALVMLSSRLNKGMEEVETVQEATGKIRENVYEQLNRINNTKQ</sequence>
<evidence type="ECO:0000313" key="4">
    <source>
        <dbReference type="Proteomes" id="UP000095606"/>
    </source>
</evidence>
<evidence type="ECO:0000313" key="2">
    <source>
        <dbReference type="EMBL" id="CUP01845.1"/>
    </source>
</evidence>
<name>A0A174JXC3_9BACE</name>
<keyword evidence="1" id="KW-0812">Transmembrane</keyword>
<dbReference type="Proteomes" id="UP000095606">
    <property type="component" value="Unassembled WGS sequence"/>
</dbReference>
<gene>
    <name evidence="2" type="ORF">ERS852461_01667</name>
    <name evidence="3" type="ORF">NXY30_04500</name>
</gene>
<dbReference type="EMBL" id="CZAE01000006">
    <property type="protein sequence ID" value="CUP01845.1"/>
    <property type="molecule type" value="Genomic_DNA"/>
</dbReference>
<dbReference type="EMBL" id="CP103141">
    <property type="protein sequence ID" value="UVQ75671.1"/>
    <property type="molecule type" value="Genomic_DNA"/>
</dbReference>
<dbReference type="AlphaFoldDB" id="A0A174JXC3"/>
<evidence type="ECO:0000256" key="1">
    <source>
        <dbReference type="SAM" id="Phobius"/>
    </source>
</evidence>
<proteinExistence type="predicted"/>
<dbReference type="Proteomes" id="UP001060104">
    <property type="component" value="Chromosome"/>
</dbReference>
<accession>A0A174JXC3</accession>
<dbReference type="RefSeq" id="WP_055269267.1">
    <property type="nucleotide sequence ID" value="NZ_CAXKYA010000004.1"/>
</dbReference>
<feature type="transmembrane region" description="Helical" evidence="1">
    <location>
        <begin position="91"/>
        <end position="112"/>
    </location>
</feature>